<sequence>MTKWANRLPLNMRLTIAVMSFIMLAFITIKFITHQVYLSIEQEHLISRTKVLANGVGRNLDAAILFNDRIEATEILSAFKADPLIARVELNTLNQQKFSQYKNEKITFIFPSKDEETKLAQQSYVFGSQMLYMFVPIDMKGEQIGQLRIAVSLIALKQMQFNHFKLSLLLMIGLFLLSSVFIYLMFSWLLADKSSEEKIEQLEYLATHDMLTELPNRSKLHTELTQQLTQLKNTHSQMAVLFIDLDDFKSVNDSHDHQTGDKALKVIAERLRHTLRDSDIIARLAGDEFVAVLNPVKSAEDARQTSARLLSKIREPLHLGKLQLQLNASIGCYYVSADNALDAEEVIKQADEAMYDAKLSGKGQISEYNQFN</sequence>
<dbReference type="InterPro" id="IPR033417">
    <property type="entry name" value="CHASE8"/>
</dbReference>
<dbReference type="PANTHER" id="PTHR46663:SF2">
    <property type="entry name" value="GGDEF DOMAIN-CONTAINING PROTEIN"/>
    <property type="match status" value="1"/>
</dbReference>
<dbReference type="InterPro" id="IPR043128">
    <property type="entry name" value="Rev_trsase/Diguanyl_cyclase"/>
</dbReference>
<accession>L8J7S6</accession>
<dbReference type="InterPro" id="IPR052163">
    <property type="entry name" value="DGC-Regulatory_Protein"/>
</dbReference>
<evidence type="ECO:0000313" key="5">
    <source>
        <dbReference type="Proteomes" id="UP000011134"/>
    </source>
</evidence>
<dbReference type="InterPro" id="IPR029787">
    <property type="entry name" value="Nucleotide_cyclase"/>
</dbReference>
<dbReference type="CDD" id="cd01949">
    <property type="entry name" value="GGDEF"/>
    <property type="match status" value="1"/>
</dbReference>
<keyword evidence="5" id="KW-1185">Reference proteome</keyword>
<keyword evidence="2" id="KW-0812">Transmembrane</keyword>
<proteinExistence type="predicted"/>
<dbReference type="Gene3D" id="3.30.70.270">
    <property type="match status" value="1"/>
</dbReference>
<dbReference type="Proteomes" id="UP000011134">
    <property type="component" value="Unassembled WGS sequence"/>
</dbReference>
<dbReference type="GO" id="GO:0003824">
    <property type="term" value="F:catalytic activity"/>
    <property type="evidence" value="ECO:0007669"/>
    <property type="project" value="UniProtKB-ARBA"/>
</dbReference>
<evidence type="ECO:0000256" key="2">
    <source>
        <dbReference type="SAM" id="Phobius"/>
    </source>
</evidence>
<dbReference type="InterPro" id="IPR000160">
    <property type="entry name" value="GGDEF_dom"/>
</dbReference>
<dbReference type="Pfam" id="PF00990">
    <property type="entry name" value="GGDEF"/>
    <property type="match status" value="1"/>
</dbReference>
<reference evidence="4 5" key="1">
    <citation type="submission" date="2012-12" db="EMBL/GenBank/DDBJ databases">
        <title>Genome Assembly of Photobacterium sp. AK15.</title>
        <authorList>
            <person name="Khatri I."/>
            <person name="Vaidya B."/>
            <person name="Srinivas T.N.R."/>
            <person name="Subramanian S."/>
            <person name="Pinnaka A."/>
        </authorList>
    </citation>
    <scope>NUCLEOTIDE SEQUENCE [LARGE SCALE GENOMIC DNA]</scope>
    <source>
        <strain evidence="4 5">AK15</strain>
    </source>
</reference>
<dbReference type="FunFam" id="3.30.70.270:FF:000001">
    <property type="entry name" value="Diguanylate cyclase domain protein"/>
    <property type="match status" value="1"/>
</dbReference>
<dbReference type="PATRIC" id="fig|1056511.3.peg.3007"/>
<protein>
    <submittedName>
        <fullName evidence="4">Diguanylate cyclase</fullName>
    </submittedName>
</protein>
<dbReference type="AlphaFoldDB" id="L8J7S6"/>
<comment type="cofactor">
    <cofactor evidence="1">
        <name>Mg(2+)</name>
        <dbReference type="ChEBI" id="CHEBI:18420"/>
    </cofactor>
</comment>
<gene>
    <name evidence="4" type="ORF">C942_01931</name>
</gene>
<keyword evidence="2" id="KW-1133">Transmembrane helix</keyword>
<comment type="caution">
    <text evidence="4">The sequence shown here is derived from an EMBL/GenBank/DDBJ whole genome shotgun (WGS) entry which is preliminary data.</text>
</comment>
<feature type="transmembrane region" description="Helical" evidence="2">
    <location>
        <begin position="166"/>
        <end position="191"/>
    </location>
</feature>
<dbReference type="EMBL" id="AMZO01000021">
    <property type="protein sequence ID" value="ELR64841.1"/>
    <property type="molecule type" value="Genomic_DNA"/>
</dbReference>
<dbReference type="SMART" id="SM00267">
    <property type="entry name" value="GGDEF"/>
    <property type="match status" value="1"/>
</dbReference>
<dbReference type="NCBIfam" id="TIGR00254">
    <property type="entry name" value="GGDEF"/>
    <property type="match status" value="1"/>
</dbReference>
<dbReference type="PANTHER" id="PTHR46663">
    <property type="entry name" value="DIGUANYLATE CYCLASE DGCT-RELATED"/>
    <property type="match status" value="1"/>
</dbReference>
<evidence type="ECO:0000256" key="1">
    <source>
        <dbReference type="ARBA" id="ARBA00001946"/>
    </source>
</evidence>
<dbReference type="SUPFAM" id="SSF55073">
    <property type="entry name" value="Nucleotide cyclase"/>
    <property type="match status" value="1"/>
</dbReference>
<dbReference type="Pfam" id="PF17152">
    <property type="entry name" value="CHASE8"/>
    <property type="match status" value="1"/>
</dbReference>
<name>L8J7S6_9GAMM</name>
<evidence type="ECO:0000259" key="3">
    <source>
        <dbReference type="PROSITE" id="PS50887"/>
    </source>
</evidence>
<feature type="transmembrane region" description="Helical" evidence="2">
    <location>
        <begin position="12"/>
        <end position="32"/>
    </location>
</feature>
<keyword evidence="2" id="KW-0472">Membrane</keyword>
<organism evidence="4 5">
    <name type="scientific">Photobacterium marinum</name>
    <dbReference type="NCBI Taxonomy" id="1056511"/>
    <lineage>
        <taxon>Bacteria</taxon>
        <taxon>Pseudomonadati</taxon>
        <taxon>Pseudomonadota</taxon>
        <taxon>Gammaproteobacteria</taxon>
        <taxon>Vibrionales</taxon>
        <taxon>Vibrionaceae</taxon>
        <taxon>Photobacterium</taxon>
    </lineage>
</organism>
<dbReference type="PROSITE" id="PS50887">
    <property type="entry name" value="GGDEF"/>
    <property type="match status" value="1"/>
</dbReference>
<feature type="domain" description="GGDEF" evidence="3">
    <location>
        <begin position="236"/>
        <end position="370"/>
    </location>
</feature>
<evidence type="ECO:0000313" key="4">
    <source>
        <dbReference type="EMBL" id="ELR64841.1"/>
    </source>
</evidence>